<feature type="signal peptide" evidence="2">
    <location>
        <begin position="1"/>
        <end position="22"/>
    </location>
</feature>
<dbReference type="Gene3D" id="2.130.10.30">
    <property type="entry name" value="Regulator of chromosome condensation 1/beta-lactamase-inhibitor protein II"/>
    <property type="match status" value="2"/>
</dbReference>
<dbReference type="InterPro" id="IPR000408">
    <property type="entry name" value="Reg_chr_condens"/>
</dbReference>
<dbReference type="InterPro" id="IPR009091">
    <property type="entry name" value="RCC1/BLIP-II"/>
</dbReference>
<sequence length="669" mass="65074">MKRSAFTVASLIAALACGSESAGPTTGSLEVTAATTGSEPDLDGYTVAIDGSAGEPLAVDGTVTFAQLGTGNHAVRLSGVATHCTVGGENPRTVSVTAGAAAHTTFQIACAALSGSLQVTAATTGTDFDPDGYTVAVDGGAGEVLASNGSVTISGLFAGDHTVALGGVAANCTVSGPNPRPVSVIAGAAAQTAFPVTCAAFGAIRVTAATSGADLDADGYTVAVDGGAGQALAINGSVTFSQLLAGDHTVVLSGVAANCRLSGENPATLTVTSGATAQVAFQMACARIPTTLTFAMVRAGEDNTCGLVVEGAAYCWGWRQPSAVPAYVSGGLTFASIDAGGLSTCGVASDRAAYCWGANGAGQLGNGSTTDSPIPTAVAGGLLIDSVDAGGLHACALIAGGAAYCWGHNYYGQLGNGSAAGPELCNSFFNTYPCSTVPVPVPGGLTFEALSAGGYHTCGLASGGVAYCWGANDYGQLGVGSTTGPEQCGGRPCSTVPVAVTGGHTFTSLSAGALHTCGVTDTGAAYCWGRNDRGQLGNDPGPETCVGDGSPSYPSYYCSTAPLLVRGGLTFKAVSGGGFHTCGVTLSGAAFCWGAGDWGQLGAGDFGGSTVPVAVAGGHAFASLSAAANHSCGLDIGSVAYCWGRNDTGGLGDGSGVSSAVPVKVAGQP</sequence>
<proteinExistence type="predicted"/>
<dbReference type="PRINTS" id="PR00633">
    <property type="entry name" value="RCCNDNSATION"/>
</dbReference>
<dbReference type="Pfam" id="PF00415">
    <property type="entry name" value="RCC1"/>
    <property type="match status" value="2"/>
</dbReference>
<protein>
    <recommendedName>
        <fullName evidence="5">Chromosome condensation regulator RCC1</fullName>
    </recommendedName>
</protein>
<dbReference type="PANTHER" id="PTHR22870:SF408">
    <property type="entry name" value="OS09G0560450 PROTEIN"/>
    <property type="match status" value="1"/>
</dbReference>
<dbReference type="PROSITE" id="PS50012">
    <property type="entry name" value="RCC1_3"/>
    <property type="match status" value="5"/>
</dbReference>
<comment type="caution">
    <text evidence="3">The sequence shown here is derived from an EMBL/GenBank/DDBJ whole genome shotgun (WGS) entry which is preliminary data.</text>
</comment>
<reference evidence="3 4" key="1">
    <citation type="journal article" date="2019" name="Nat. Microbiol.">
        <title>Mediterranean grassland soil C-N compound turnover is dependent on rainfall and depth, and is mediated by genomically divergent microorganisms.</title>
        <authorList>
            <person name="Diamond S."/>
            <person name="Andeer P.F."/>
            <person name="Li Z."/>
            <person name="Crits-Christoph A."/>
            <person name="Burstein D."/>
            <person name="Anantharaman K."/>
            <person name="Lane K.R."/>
            <person name="Thomas B.C."/>
            <person name="Pan C."/>
            <person name="Northen T.R."/>
            <person name="Banfield J.F."/>
        </authorList>
    </citation>
    <scope>NUCLEOTIDE SEQUENCE [LARGE SCALE GENOMIC DNA]</scope>
    <source>
        <strain evidence="3">NP_8</strain>
    </source>
</reference>
<keyword evidence="1" id="KW-0677">Repeat</keyword>
<dbReference type="PROSITE" id="PS51257">
    <property type="entry name" value="PROKAR_LIPOPROTEIN"/>
    <property type="match status" value="1"/>
</dbReference>
<accession>A0A537IRI5</accession>
<name>A0A537IRI5_9BACT</name>
<feature type="chain" id="PRO_5021961670" description="Chromosome condensation regulator RCC1" evidence="2">
    <location>
        <begin position="23"/>
        <end position="669"/>
    </location>
</feature>
<dbReference type="EMBL" id="VBAP01000061">
    <property type="protein sequence ID" value="TMI73919.1"/>
    <property type="molecule type" value="Genomic_DNA"/>
</dbReference>
<evidence type="ECO:0000313" key="3">
    <source>
        <dbReference type="EMBL" id="TMI73919.1"/>
    </source>
</evidence>
<dbReference type="Pfam" id="PF13540">
    <property type="entry name" value="RCC1_2"/>
    <property type="match status" value="2"/>
</dbReference>
<dbReference type="SUPFAM" id="SSF50985">
    <property type="entry name" value="RCC1/BLIP-II"/>
    <property type="match status" value="1"/>
</dbReference>
<organism evidence="3 4">
    <name type="scientific">Candidatus Segetimicrobium genomatis</name>
    <dbReference type="NCBI Taxonomy" id="2569760"/>
    <lineage>
        <taxon>Bacteria</taxon>
        <taxon>Bacillati</taxon>
        <taxon>Candidatus Sysuimicrobiota</taxon>
        <taxon>Candidatus Sysuimicrobiia</taxon>
        <taxon>Candidatus Sysuimicrobiales</taxon>
        <taxon>Candidatus Segetimicrobiaceae</taxon>
        <taxon>Candidatus Segetimicrobium</taxon>
    </lineage>
</organism>
<dbReference type="PANTHER" id="PTHR22870">
    <property type="entry name" value="REGULATOR OF CHROMOSOME CONDENSATION"/>
    <property type="match status" value="1"/>
</dbReference>
<evidence type="ECO:0008006" key="5">
    <source>
        <dbReference type="Google" id="ProtNLM"/>
    </source>
</evidence>
<gene>
    <name evidence="3" type="ORF">E6H05_08665</name>
</gene>
<dbReference type="InterPro" id="IPR051210">
    <property type="entry name" value="Ub_ligase/GEF_domain"/>
</dbReference>
<evidence type="ECO:0000256" key="2">
    <source>
        <dbReference type="SAM" id="SignalP"/>
    </source>
</evidence>
<evidence type="ECO:0000313" key="4">
    <source>
        <dbReference type="Proteomes" id="UP000318834"/>
    </source>
</evidence>
<keyword evidence="2" id="KW-0732">Signal</keyword>
<dbReference type="Proteomes" id="UP000318834">
    <property type="component" value="Unassembled WGS sequence"/>
</dbReference>
<evidence type="ECO:0000256" key="1">
    <source>
        <dbReference type="ARBA" id="ARBA00022737"/>
    </source>
</evidence>
<dbReference type="AlphaFoldDB" id="A0A537IRI5"/>